<keyword evidence="4" id="KW-1185">Reference proteome</keyword>
<evidence type="ECO:0000313" key="3">
    <source>
        <dbReference type="EMBL" id="KAA8546175.1"/>
    </source>
</evidence>
<sequence length="349" mass="37906">MNNHNHIPDFEFPPSGQEIFSSLAGGNYLPAAKCHPRKKRMRIDNPIAVNTKPKYGKKPDPSATAPNITRPCSECGKKFWSWKALFGHMRCHPERQWRGIYPPPNFRRPTTRDDDHLEAGMTEEDHQVATCLLMLANGAINTFETPTVTVTTTTPTTTSNHESDQTFSRDVAPMGGGDVDVEGAGPLGVNCGFECSSCGKVFVSHQALGGHRATHKNVKGCFAITRTDEDPNGGHLYERNGGGEVKMAMVLTYRCSLCLRVFSSGQALGAHKRCHWEKGDEASSLTQGLSPFAAKEGCGLDLNLSAPLEVDSSCSYSSGLALDLRLVAGTGKYDLTNLIFTSSESNKII</sequence>
<feature type="domain" description="C2H2-type" evidence="2">
    <location>
        <begin position="193"/>
        <end position="220"/>
    </location>
</feature>
<dbReference type="PROSITE" id="PS50157">
    <property type="entry name" value="ZINC_FINGER_C2H2_2"/>
    <property type="match status" value="3"/>
</dbReference>
<keyword evidence="1" id="KW-0479">Metal-binding</keyword>
<reference evidence="3 4" key="1">
    <citation type="submission" date="2019-09" db="EMBL/GenBank/DDBJ databases">
        <title>A chromosome-level genome assembly of the Chinese tupelo Nyssa sinensis.</title>
        <authorList>
            <person name="Yang X."/>
            <person name="Kang M."/>
            <person name="Yang Y."/>
            <person name="Xiong H."/>
            <person name="Wang M."/>
            <person name="Zhang Z."/>
            <person name="Wang Z."/>
            <person name="Wu H."/>
            <person name="Ma T."/>
            <person name="Liu J."/>
            <person name="Xi Z."/>
        </authorList>
    </citation>
    <scope>NUCLEOTIDE SEQUENCE [LARGE SCALE GENOMIC DNA]</scope>
    <source>
        <strain evidence="3">J267</strain>
        <tissue evidence="3">Leaf</tissue>
    </source>
</reference>
<dbReference type="InterPro" id="IPR013087">
    <property type="entry name" value="Znf_C2H2_type"/>
</dbReference>
<dbReference type="SMART" id="SM00355">
    <property type="entry name" value="ZnF_C2H2"/>
    <property type="match status" value="3"/>
</dbReference>
<dbReference type="GO" id="GO:0008270">
    <property type="term" value="F:zinc ion binding"/>
    <property type="evidence" value="ECO:0007669"/>
    <property type="project" value="UniProtKB-KW"/>
</dbReference>
<dbReference type="InterPro" id="IPR036236">
    <property type="entry name" value="Znf_C2H2_sf"/>
</dbReference>
<dbReference type="EMBL" id="CM018033">
    <property type="protein sequence ID" value="KAA8546175.1"/>
    <property type="molecule type" value="Genomic_DNA"/>
</dbReference>
<keyword evidence="1" id="KW-0863">Zinc-finger</keyword>
<dbReference type="SUPFAM" id="SSF57667">
    <property type="entry name" value="beta-beta-alpha zinc fingers"/>
    <property type="match status" value="2"/>
</dbReference>
<feature type="domain" description="C2H2-type" evidence="2">
    <location>
        <begin position="253"/>
        <end position="275"/>
    </location>
</feature>
<evidence type="ECO:0000256" key="1">
    <source>
        <dbReference type="PROSITE-ProRule" id="PRU00042"/>
    </source>
</evidence>
<dbReference type="OrthoDB" id="6077919at2759"/>
<dbReference type="Pfam" id="PF13912">
    <property type="entry name" value="zf-C2H2_6"/>
    <property type="match status" value="3"/>
</dbReference>
<accession>A0A5J5BT69</accession>
<dbReference type="Gene3D" id="3.30.160.60">
    <property type="entry name" value="Classic Zinc Finger"/>
    <property type="match status" value="1"/>
</dbReference>
<dbReference type="Proteomes" id="UP000325577">
    <property type="component" value="Linkage Group LG10"/>
</dbReference>
<name>A0A5J5BT69_9ASTE</name>
<protein>
    <recommendedName>
        <fullName evidence="2">C2H2-type domain-containing protein</fullName>
    </recommendedName>
</protein>
<dbReference type="AlphaFoldDB" id="A0A5J5BT69"/>
<dbReference type="PROSITE" id="PS00028">
    <property type="entry name" value="ZINC_FINGER_C2H2_1"/>
    <property type="match status" value="3"/>
</dbReference>
<evidence type="ECO:0000259" key="2">
    <source>
        <dbReference type="PROSITE" id="PS50157"/>
    </source>
</evidence>
<dbReference type="PANTHER" id="PTHR47591:SF1">
    <property type="entry name" value="ZINC FINGER PROTEIN ZAT2-RELATED"/>
    <property type="match status" value="1"/>
</dbReference>
<evidence type="ECO:0000313" key="4">
    <source>
        <dbReference type="Proteomes" id="UP000325577"/>
    </source>
</evidence>
<proteinExistence type="predicted"/>
<feature type="domain" description="C2H2-type" evidence="2">
    <location>
        <begin position="70"/>
        <end position="97"/>
    </location>
</feature>
<gene>
    <name evidence="3" type="ORF">F0562_020931</name>
</gene>
<organism evidence="3 4">
    <name type="scientific">Nyssa sinensis</name>
    <dbReference type="NCBI Taxonomy" id="561372"/>
    <lineage>
        <taxon>Eukaryota</taxon>
        <taxon>Viridiplantae</taxon>
        <taxon>Streptophyta</taxon>
        <taxon>Embryophyta</taxon>
        <taxon>Tracheophyta</taxon>
        <taxon>Spermatophyta</taxon>
        <taxon>Magnoliopsida</taxon>
        <taxon>eudicotyledons</taxon>
        <taxon>Gunneridae</taxon>
        <taxon>Pentapetalae</taxon>
        <taxon>asterids</taxon>
        <taxon>Cornales</taxon>
        <taxon>Nyssaceae</taxon>
        <taxon>Nyssa</taxon>
    </lineage>
</organism>
<dbReference type="PANTHER" id="PTHR47591">
    <property type="entry name" value="ZINC FINGER PROTEIN ZAT2-RELATED"/>
    <property type="match status" value="1"/>
</dbReference>
<keyword evidence="1" id="KW-0862">Zinc</keyword>